<feature type="domain" description="RRM" evidence="6">
    <location>
        <begin position="198"/>
        <end position="284"/>
    </location>
</feature>
<dbReference type="PROSITE" id="PS50102">
    <property type="entry name" value="RRM"/>
    <property type="match status" value="1"/>
</dbReference>
<evidence type="ECO:0000256" key="4">
    <source>
        <dbReference type="PROSITE-ProRule" id="PRU00332"/>
    </source>
</evidence>
<dbReference type="InterPro" id="IPR006630">
    <property type="entry name" value="La_HTH"/>
</dbReference>
<dbReference type="PRINTS" id="PR00302">
    <property type="entry name" value="LUPUSLA"/>
</dbReference>
<evidence type="ECO:0000313" key="8">
    <source>
        <dbReference type="EMBL" id="KAK1417477.1"/>
    </source>
</evidence>
<dbReference type="InterPro" id="IPR009818">
    <property type="entry name" value="PAM2_motif"/>
</dbReference>
<dbReference type="PANTHER" id="PTHR22792">
    <property type="entry name" value="LUPUS LA PROTEIN-RELATED"/>
    <property type="match status" value="1"/>
</dbReference>
<comment type="caution">
    <text evidence="8">The sequence shown here is derived from an EMBL/GenBank/DDBJ whole genome shotgun (WGS) entry which is preliminary data.</text>
</comment>
<evidence type="ECO:0000256" key="5">
    <source>
        <dbReference type="SAM" id="MobiDB-lite"/>
    </source>
</evidence>
<dbReference type="SUPFAM" id="SSF46785">
    <property type="entry name" value="Winged helix' DNA-binding domain"/>
    <property type="match status" value="1"/>
</dbReference>
<reference evidence="8" key="1">
    <citation type="journal article" date="2023" name="bioRxiv">
        <title>Improved chromosome-level genome assembly for marigold (Tagetes erecta).</title>
        <authorList>
            <person name="Jiang F."/>
            <person name="Yuan L."/>
            <person name="Wang S."/>
            <person name="Wang H."/>
            <person name="Xu D."/>
            <person name="Wang A."/>
            <person name="Fan W."/>
        </authorList>
    </citation>
    <scope>NUCLEOTIDE SEQUENCE</scope>
    <source>
        <strain evidence="8">WSJ</strain>
        <tissue evidence="8">Leaf</tissue>
    </source>
</reference>
<feature type="compositionally biased region" description="Polar residues" evidence="5">
    <location>
        <begin position="363"/>
        <end position="380"/>
    </location>
</feature>
<dbReference type="GO" id="GO:1990904">
    <property type="term" value="C:ribonucleoprotein complex"/>
    <property type="evidence" value="ECO:0007669"/>
    <property type="project" value="InterPro"/>
</dbReference>
<dbReference type="Gene3D" id="1.10.10.10">
    <property type="entry name" value="Winged helix-like DNA-binding domain superfamily/Winged helix DNA-binding domain"/>
    <property type="match status" value="1"/>
</dbReference>
<dbReference type="EMBL" id="JAUHHV010000007">
    <property type="protein sequence ID" value="KAK1417477.1"/>
    <property type="molecule type" value="Genomic_DNA"/>
</dbReference>
<dbReference type="Pfam" id="PF07145">
    <property type="entry name" value="PAM2"/>
    <property type="match status" value="1"/>
</dbReference>
<dbReference type="Pfam" id="PF05383">
    <property type="entry name" value="La"/>
    <property type="match status" value="1"/>
</dbReference>
<feature type="region of interest" description="Disordered" evidence="5">
    <location>
        <begin position="1"/>
        <end position="24"/>
    </location>
</feature>
<dbReference type="Proteomes" id="UP001229421">
    <property type="component" value="Unassembled WGS sequence"/>
</dbReference>
<protein>
    <recommendedName>
        <fullName evidence="10">La-related protein 6C</fullName>
    </recommendedName>
</protein>
<accession>A0AAD8KBC6</accession>
<feature type="domain" description="HTH La-type RNA-binding" evidence="7">
    <location>
        <begin position="100"/>
        <end position="191"/>
    </location>
</feature>
<dbReference type="InterPro" id="IPR036388">
    <property type="entry name" value="WH-like_DNA-bd_sf"/>
</dbReference>
<feature type="region of interest" description="Disordered" evidence="5">
    <location>
        <begin position="300"/>
        <end position="406"/>
    </location>
</feature>
<dbReference type="SUPFAM" id="SSF54928">
    <property type="entry name" value="RNA-binding domain, RBD"/>
    <property type="match status" value="1"/>
</dbReference>
<feature type="compositionally biased region" description="Polar residues" evidence="5">
    <location>
        <begin position="320"/>
        <end position="333"/>
    </location>
</feature>
<dbReference type="GO" id="GO:0005634">
    <property type="term" value="C:nucleus"/>
    <property type="evidence" value="ECO:0007669"/>
    <property type="project" value="UniProtKB-SubCell"/>
</dbReference>
<evidence type="ECO:0000259" key="6">
    <source>
        <dbReference type="PROSITE" id="PS50102"/>
    </source>
</evidence>
<dbReference type="InterPro" id="IPR000504">
    <property type="entry name" value="RRM_dom"/>
</dbReference>
<evidence type="ECO:0000256" key="1">
    <source>
        <dbReference type="ARBA" id="ARBA00004123"/>
    </source>
</evidence>
<evidence type="ECO:0000259" key="7">
    <source>
        <dbReference type="PROSITE" id="PS50961"/>
    </source>
</evidence>
<evidence type="ECO:0000256" key="3">
    <source>
        <dbReference type="ARBA" id="ARBA00023242"/>
    </source>
</evidence>
<dbReference type="AlphaFoldDB" id="A0AAD8KBC6"/>
<dbReference type="InterPro" id="IPR034878">
    <property type="entry name" value="La-rel_plant_RRM"/>
</dbReference>
<dbReference type="CDD" id="cd12288">
    <property type="entry name" value="RRM_La_like_plant"/>
    <property type="match status" value="1"/>
</dbReference>
<dbReference type="PROSITE" id="PS50961">
    <property type="entry name" value="HTH_LA"/>
    <property type="match status" value="1"/>
</dbReference>
<dbReference type="InterPro" id="IPR035979">
    <property type="entry name" value="RBD_domain_sf"/>
</dbReference>
<feature type="compositionally biased region" description="Acidic residues" evidence="5">
    <location>
        <begin position="304"/>
        <end position="316"/>
    </location>
</feature>
<dbReference type="PANTHER" id="PTHR22792:SF170">
    <property type="entry name" value="LUPUS LA PROTEIN"/>
    <property type="match status" value="1"/>
</dbReference>
<proteinExistence type="predicted"/>
<dbReference type="SMART" id="SM00715">
    <property type="entry name" value="LA"/>
    <property type="match status" value="1"/>
</dbReference>
<keyword evidence="2 4" id="KW-0694">RNA-binding</keyword>
<dbReference type="GO" id="GO:0003723">
    <property type="term" value="F:RNA binding"/>
    <property type="evidence" value="ECO:0007669"/>
    <property type="project" value="UniProtKB-UniRule"/>
</dbReference>
<dbReference type="InterPro" id="IPR002344">
    <property type="entry name" value="Lupus_La"/>
</dbReference>
<sequence length="406" mass="45060">MAQAHPEEHDKETTKRDEKREMVSNQTSFKFNAQAPEFVPSSRTQSPVSGYFYPYFSYLGTAANDGSGSGDWIYASASDQDQQMHIFTNPNVMLTSCSKNVLTHDLQQKLIKQVEYQFSGLSLLANESLVKHISKDPEGYVPISVIASMKKIKSCITNNNLLAQALRSSSKLVVSNDGKKVRRKHPFTEKDKEELQSRTVVGENLPEDHSHQNLEKIFSVVGSVKAIRICHPQPQEPNSSHSKGDYVFSNKLHALVEYETAEIAEKAVEKLNDERNWRKGFRVRPLIRRTPKSVLKTRKSDFDGLVDDDDDFDGSEESSQPNSATSEPVTDNIENSKRGWARGSGKAKSRTPTHVTCGLLSPSAHTSSSTHLDGSPTNKSPKGPRMPDGTRGFTMGRGKPILTGIP</sequence>
<evidence type="ECO:0000313" key="9">
    <source>
        <dbReference type="Proteomes" id="UP001229421"/>
    </source>
</evidence>
<name>A0AAD8KBC6_TARER</name>
<keyword evidence="3" id="KW-0539">Nucleus</keyword>
<dbReference type="InterPro" id="IPR012677">
    <property type="entry name" value="Nucleotide-bd_a/b_plait_sf"/>
</dbReference>
<feature type="compositionally biased region" description="Basic and acidic residues" evidence="5">
    <location>
        <begin position="1"/>
        <end position="22"/>
    </location>
</feature>
<dbReference type="GO" id="GO:0006396">
    <property type="term" value="P:RNA processing"/>
    <property type="evidence" value="ECO:0007669"/>
    <property type="project" value="InterPro"/>
</dbReference>
<evidence type="ECO:0000256" key="2">
    <source>
        <dbReference type="ARBA" id="ARBA00022884"/>
    </source>
</evidence>
<keyword evidence="9" id="KW-1185">Reference proteome</keyword>
<organism evidence="8 9">
    <name type="scientific">Tagetes erecta</name>
    <name type="common">African marigold</name>
    <dbReference type="NCBI Taxonomy" id="13708"/>
    <lineage>
        <taxon>Eukaryota</taxon>
        <taxon>Viridiplantae</taxon>
        <taxon>Streptophyta</taxon>
        <taxon>Embryophyta</taxon>
        <taxon>Tracheophyta</taxon>
        <taxon>Spermatophyta</taxon>
        <taxon>Magnoliopsida</taxon>
        <taxon>eudicotyledons</taxon>
        <taxon>Gunneridae</taxon>
        <taxon>Pentapetalae</taxon>
        <taxon>asterids</taxon>
        <taxon>campanulids</taxon>
        <taxon>Asterales</taxon>
        <taxon>Asteraceae</taxon>
        <taxon>Asteroideae</taxon>
        <taxon>Heliantheae alliance</taxon>
        <taxon>Tageteae</taxon>
        <taxon>Tagetes</taxon>
    </lineage>
</organism>
<dbReference type="InterPro" id="IPR045180">
    <property type="entry name" value="La_dom_prot"/>
</dbReference>
<comment type="subcellular location">
    <subcellularLocation>
        <location evidence="1">Nucleus</location>
    </subcellularLocation>
</comment>
<dbReference type="Gene3D" id="3.30.70.330">
    <property type="match status" value="1"/>
</dbReference>
<evidence type="ECO:0008006" key="10">
    <source>
        <dbReference type="Google" id="ProtNLM"/>
    </source>
</evidence>
<dbReference type="InterPro" id="IPR036390">
    <property type="entry name" value="WH_DNA-bd_sf"/>
</dbReference>
<gene>
    <name evidence="8" type="ORF">QVD17_26605</name>
</gene>